<protein>
    <recommendedName>
        <fullName evidence="7">TLC domain-containing protein</fullName>
    </recommendedName>
</protein>
<dbReference type="InterPro" id="IPR006634">
    <property type="entry name" value="TLC-dom"/>
</dbReference>
<feature type="transmembrane region" description="Helical" evidence="6">
    <location>
        <begin position="212"/>
        <end position="233"/>
    </location>
</feature>
<dbReference type="EMBL" id="JAEHOE010000067">
    <property type="protein sequence ID" value="KAG2489948.1"/>
    <property type="molecule type" value="Genomic_DNA"/>
</dbReference>
<keyword evidence="9" id="KW-1185">Reference proteome</keyword>
<evidence type="ECO:0000256" key="3">
    <source>
        <dbReference type="ARBA" id="ARBA00022989"/>
    </source>
</evidence>
<dbReference type="SMART" id="SM00724">
    <property type="entry name" value="TLC"/>
    <property type="match status" value="1"/>
</dbReference>
<keyword evidence="2 5" id="KW-0812">Transmembrane</keyword>
<dbReference type="InterPro" id="IPR050846">
    <property type="entry name" value="TLCD"/>
</dbReference>
<dbReference type="PROSITE" id="PS50922">
    <property type="entry name" value="TLC"/>
    <property type="match status" value="1"/>
</dbReference>
<evidence type="ECO:0000256" key="4">
    <source>
        <dbReference type="ARBA" id="ARBA00023136"/>
    </source>
</evidence>
<dbReference type="PANTHER" id="PTHR13439">
    <property type="entry name" value="CT120 PROTEIN"/>
    <property type="match status" value="1"/>
</dbReference>
<keyword evidence="4 5" id="KW-0472">Membrane</keyword>
<sequence length="303" mass="33441">MDLAAVDAWLRPIHENLSEKAQQIASLAAPYLDKAGPPGTFARDYAGIAATGLTFWFVELLVHALLVPVIVSVLRTSGGLEPKKAKGVATQTVSRIIGSIHNTIQVPLGVMMLLDARFRSDRVHFHTPLSYAVCYISAGYFLHDLVFCIIRYHLEGPFYLIHALVCHSAYSFGAISGYLHYHAAGFLMWEISTPFVNLRWFMYKAGWAHVPLYLANGMAMIAVFFGCRIAWGFPESFTLAKDVLAQRFPGSPFPAAATAGYCAAAVIMCSLNSFWFYKMLSAALAIFIKGKKSHEVHSRVKGE</sequence>
<dbReference type="PANTHER" id="PTHR13439:SF0">
    <property type="entry name" value="TOPOISOMERASE I DAMAGE AFFECTED PROTEIN 4"/>
    <property type="match status" value="1"/>
</dbReference>
<dbReference type="OrthoDB" id="10266980at2759"/>
<organism evidence="8 9">
    <name type="scientific">Edaphochlamys debaryana</name>
    <dbReference type="NCBI Taxonomy" id="47281"/>
    <lineage>
        <taxon>Eukaryota</taxon>
        <taxon>Viridiplantae</taxon>
        <taxon>Chlorophyta</taxon>
        <taxon>core chlorophytes</taxon>
        <taxon>Chlorophyceae</taxon>
        <taxon>CS clade</taxon>
        <taxon>Chlamydomonadales</taxon>
        <taxon>Chlamydomonadales incertae sedis</taxon>
        <taxon>Edaphochlamys</taxon>
    </lineage>
</organism>
<feature type="domain" description="TLC" evidence="7">
    <location>
        <begin position="87"/>
        <end position="288"/>
    </location>
</feature>
<feature type="transmembrane region" description="Helical" evidence="6">
    <location>
        <begin position="53"/>
        <end position="74"/>
    </location>
</feature>
<evidence type="ECO:0000313" key="8">
    <source>
        <dbReference type="EMBL" id="KAG2489948.1"/>
    </source>
</evidence>
<evidence type="ECO:0000259" key="7">
    <source>
        <dbReference type="PROSITE" id="PS50922"/>
    </source>
</evidence>
<feature type="transmembrane region" description="Helical" evidence="6">
    <location>
        <begin position="129"/>
        <end position="152"/>
    </location>
</feature>
<comment type="caution">
    <text evidence="8">The sequence shown here is derived from an EMBL/GenBank/DDBJ whole genome shotgun (WGS) entry which is preliminary data.</text>
</comment>
<gene>
    <name evidence="8" type="ORF">HYH03_011579</name>
</gene>
<keyword evidence="3 6" id="KW-1133">Transmembrane helix</keyword>
<name>A0A835XTG1_9CHLO</name>
<evidence type="ECO:0000313" key="9">
    <source>
        <dbReference type="Proteomes" id="UP000612055"/>
    </source>
</evidence>
<evidence type="ECO:0000256" key="1">
    <source>
        <dbReference type="ARBA" id="ARBA00004141"/>
    </source>
</evidence>
<accession>A0A835XTG1</accession>
<evidence type="ECO:0000256" key="2">
    <source>
        <dbReference type="ARBA" id="ARBA00022692"/>
    </source>
</evidence>
<proteinExistence type="predicted"/>
<dbReference type="AlphaFoldDB" id="A0A835XTG1"/>
<dbReference type="GO" id="GO:0055088">
    <property type="term" value="P:lipid homeostasis"/>
    <property type="evidence" value="ECO:0007669"/>
    <property type="project" value="TreeGrafter"/>
</dbReference>
<dbReference type="GO" id="GO:0005783">
    <property type="term" value="C:endoplasmic reticulum"/>
    <property type="evidence" value="ECO:0007669"/>
    <property type="project" value="TreeGrafter"/>
</dbReference>
<evidence type="ECO:0000256" key="5">
    <source>
        <dbReference type="PROSITE-ProRule" id="PRU00205"/>
    </source>
</evidence>
<feature type="transmembrane region" description="Helical" evidence="6">
    <location>
        <begin position="253"/>
        <end position="277"/>
    </location>
</feature>
<comment type="subcellular location">
    <subcellularLocation>
        <location evidence="1">Membrane</location>
        <topology evidence="1">Multi-pass membrane protein</topology>
    </subcellularLocation>
</comment>
<dbReference type="GO" id="GO:0016020">
    <property type="term" value="C:membrane"/>
    <property type="evidence" value="ECO:0007669"/>
    <property type="project" value="UniProtKB-SubCell"/>
</dbReference>
<dbReference type="Pfam" id="PF03798">
    <property type="entry name" value="TRAM_LAG1_CLN8"/>
    <property type="match status" value="1"/>
</dbReference>
<reference evidence="8" key="1">
    <citation type="journal article" date="2020" name="bioRxiv">
        <title>Comparative genomics of Chlamydomonas.</title>
        <authorList>
            <person name="Craig R.J."/>
            <person name="Hasan A.R."/>
            <person name="Ness R.W."/>
            <person name="Keightley P.D."/>
        </authorList>
    </citation>
    <scope>NUCLEOTIDE SEQUENCE</scope>
    <source>
        <strain evidence="8">CCAP 11/70</strain>
    </source>
</reference>
<dbReference type="Proteomes" id="UP000612055">
    <property type="component" value="Unassembled WGS sequence"/>
</dbReference>
<evidence type="ECO:0000256" key="6">
    <source>
        <dbReference type="SAM" id="Phobius"/>
    </source>
</evidence>